<dbReference type="PANTHER" id="PTHR30136">
    <property type="entry name" value="HELIX-TURN-HELIX TRANSCRIPTIONAL REGULATOR, ICLR FAMILY"/>
    <property type="match status" value="1"/>
</dbReference>
<sequence length="258" mass="27585">MTTPHQQQGIQSVEIGMRVLAALEEGGGPMPLSKIAAGSGLLPGKTHRYLVSLLRSGFVTQEMDTGLYNLGPAARRLGVEALRRVDEVGTASRHASVLRDRTGHTVYLALWTDAGPSLVRQDHGWYPLPIVVRIGSILPIVDSSIGRAFLAHLPEPLTAPILAAQQRRKETSQLPPEHLAEVLDEVRRTGLATATGSVIAGLNVISAPVFGPDGHIEVVIGVAMPARFDDDRDVRSIRADLLTTARAISAELGCPARD</sequence>
<dbReference type="PROSITE" id="PS51077">
    <property type="entry name" value="HTH_ICLR"/>
    <property type="match status" value="1"/>
</dbReference>
<gene>
    <name evidence="6" type="ORF">HOP40_21225</name>
</gene>
<evidence type="ECO:0000259" key="5">
    <source>
        <dbReference type="PROSITE" id="PS51078"/>
    </source>
</evidence>
<feature type="domain" description="HTH iclR-type" evidence="4">
    <location>
        <begin position="10"/>
        <end position="72"/>
    </location>
</feature>
<dbReference type="PANTHER" id="PTHR30136:SF8">
    <property type="entry name" value="TRANSCRIPTIONAL REGULATORY PROTEIN"/>
    <property type="match status" value="1"/>
</dbReference>
<evidence type="ECO:0000259" key="4">
    <source>
        <dbReference type="PROSITE" id="PS51077"/>
    </source>
</evidence>
<dbReference type="KEGG" id="pbro:HOP40_21225"/>
<keyword evidence="2" id="KW-0238">DNA-binding</keyword>
<dbReference type="InterPro" id="IPR036390">
    <property type="entry name" value="WH_DNA-bd_sf"/>
</dbReference>
<dbReference type="InterPro" id="IPR036388">
    <property type="entry name" value="WH-like_DNA-bd_sf"/>
</dbReference>
<feature type="domain" description="IclR-ED" evidence="5">
    <location>
        <begin position="73"/>
        <end position="254"/>
    </location>
</feature>
<keyword evidence="7" id="KW-1185">Reference proteome</keyword>
<dbReference type="Pfam" id="PF01614">
    <property type="entry name" value="IclR_C"/>
    <property type="match status" value="1"/>
</dbReference>
<dbReference type="PROSITE" id="PS51078">
    <property type="entry name" value="ICLR_ED"/>
    <property type="match status" value="1"/>
</dbReference>
<keyword evidence="3" id="KW-0804">Transcription</keyword>
<dbReference type="AlphaFoldDB" id="A0A6M6JM44"/>
<dbReference type="Proteomes" id="UP000505377">
    <property type="component" value="Chromosome"/>
</dbReference>
<dbReference type="GO" id="GO:0003677">
    <property type="term" value="F:DNA binding"/>
    <property type="evidence" value="ECO:0007669"/>
    <property type="project" value="UniProtKB-KW"/>
</dbReference>
<evidence type="ECO:0000256" key="1">
    <source>
        <dbReference type="ARBA" id="ARBA00023015"/>
    </source>
</evidence>
<dbReference type="SMART" id="SM00346">
    <property type="entry name" value="HTH_ICLR"/>
    <property type="match status" value="1"/>
</dbReference>
<dbReference type="SUPFAM" id="SSF46785">
    <property type="entry name" value="Winged helix' DNA-binding domain"/>
    <property type="match status" value="1"/>
</dbReference>
<dbReference type="Pfam" id="PF09339">
    <property type="entry name" value="HTH_IclR"/>
    <property type="match status" value="1"/>
</dbReference>
<dbReference type="Gene3D" id="1.10.10.10">
    <property type="entry name" value="Winged helix-like DNA-binding domain superfamily/Winged helix DNA-binding domain"/>
    <property type="match status" value="1"/>
</dbReference>
<evidence type="ECO:0000256" key="2">
    <source>
        <dbReference type="ARBA" id="ARBA00023125"/>
    </source>
</evidence>
<dbReference type="GO" id="GO:0003700">
    <property type="term" value="F:DNA-binding transcription factor activity"/>
    <property type="evidence" value="ECO:0007669"/>
    <property type="project" value="TreeGrafter"/>
</dbReference>
<dbReference type="GO" id="GO:0045892">
    <property type="term" value="P:negative regulation of DNA-templated transcription"/>
    <property type="evidence" value="ECO:0007669"/>
    <property type="project" value="TreeGrafter"/>
</dbReference>
<dbReference type="InterPro" id="IPR005471">
    <property type="entry name" value="Tscrpt_reg_IclR_N"/>
</dbReference>
<proteinExistence type="predicted"/>
<reference evidence="6 7" key="1">
    <citation type="submission" date="2020-05" db="EMBL/GenBank/DDBJ databases">
        <authorList>
            <person name="Mo P."/>
        </authorList>
    </citation>
    <scope>NUCLEOTIDE SEQUENCE [LARGE SCALE GENOMIC DNA]</scope>
    <source>
        <strain evidence="6 7">Gen01</strain>
    </source>
</reference>
<dbReference type="EMBL" id="CP053564">
    <property type="protein sequence ID" value="QJY48007.1"/>
    <property type="molecule type" value="Genomic_DNA"/>
</dbReference>
<evidence type="ECO:0000313" key="6">
    <source>
        <dbReference type="EMBL" id="QJY48007.1"/>
    </source>
</evidence>
<dbReference type="Gene3D" id="3.30.450.40">
    <property type="match status" value="1"/>
</dbReference>
<evidence type="ECO:0000313" key="7">
    <source>
        <dbReference type="Proteomes" id="UP000505377"/>
    </source>
</evidence>
<accession>A0A6M6JM44</accession>
<protein>
    <submittedName>
        <fullName evidence="6">IclR family transcriptional regulator</fullName>
    </submittedName>
</protein>
<dbReference type="InterPro" id="IPR050707">
    <property type="entry name" value="HTH_MetabolicPath_Reg"/>
</dbReference>
<dbReference type="InterPro" id="IPR029016">
    <property type="entry name" value="GAF-like_dom_sf"/>
</dbReference>
<dbReference type="InterPro" id="IPR014757">
    <property type="entry name" value="Tscrpt_reg_IclR_C"/>
</dbReference>
<dbReference type="SUPFAM" id="SSF55781">
    <property type="entry name" value="GAF domain-like"/>
    <property type="match status" value="1"/>
</dbReference>
<keyword evidence="1" id="KW-0805">Transcription regulation</keyword>
<name>A0A6M6JM44_9PSEU</name>
<dbReference type="RefSeq" id="WP_172161236.1">
    <property type="nucleotide sequence ID" value="NZ_CP053564.1"/>
</dbReference>
<evidence type="ECO:0000256" key="3">
    <source>
        <dbReference type="ARBA" id="ARBA00023163"/>
    </source>
</evidence>
<organism evidence="6 7">
    <name type="scientific">Pseudonocardia broussonetiae</name>
    <dbReference type="NCBI Taxonomy" id="2736640"/>
    <lineage>
        <taxon>Bacteria</taxon>
        <taxon>Bacillati</taxon>
        <taxon>Actinomycetota</taxon>
        <taxon>Actinomycetes</taxon>
        <taxon>Pseudonocardiales</taxon>
        <taxon>Pseudonocardiaceae</taxon>
        <taxon>Pseudonocardia</taxon>
    </lineage>
</organism>